<feature type="non-terminal residue" evidence="1">
    <location>
        <position position="1"/>
    </location>
</feature>
<dbReference type="AlphaFoldDB" id="X1L0N4"/>
<evidence type="ECO:0000313" key="1">
    <source>
        <dbReference type="EMBL" id="GAH87763.1"/>
    </source>
</evidence>
<organism evidence="1">
    <name type="scientific">marine sediment metagenome</name>
    <dbReference type="NCBI Taxonomy" id="412755"/>
    <lineage>
        <taxon>unclassified sequences</taxon>
        <taxon>metagenomes</taxon>
        <taxon>ecological metagenomes</taxon>
    </lineage>
</organism>
<sequence>GELQDILEEAQVGSFSDLKYIKSWLEVNADDGKNYKLQLPKEEKEFTCKEISKLLKNGLGNWSKLSSKKQQENGHKLQLTKMFKGKDAESEFCDEKFAFKTSIRTYYGQLSPKLTLGTIIKKILKDENEYLVCIQPRCDCIRIKDPNRSFPFLPFKIIEKQNKKFEMVVKREKQYVRLLRINTPYALKMVTFNHDGKNLIAANKKDDKGKYYFQDTKKIEYEW</sequence>
<feature type="non-terminal residue" evidence="1">
    <location>
        <position position="223"/>
    </location>
</feature>
<dbReference type="EMBL" id="BARU01041388">
    <property type="protein sequence ID" value="GAH87763.1"/>
    <property type="molecule type" value="Genomic_DNA"/>
</dbReference>
<protein>
    <submittedName>
        <fullName evidence="1">Uncharacterized protein</fullName>
    </submittedName>
</protein>
<name>X1L0N4_9ZZZZ</name>
<proteinExistence type="predicted"/>
<comment type="caution">
    <text evidence="1">The sequence shown here is derived from an EMBL/GenBank/DDBJ whole genome shotgun (WGS) entry which is preliminary data.</text>
</comment>
<accession>X1L0N4</accession>
<gene>
    <name evidence="1" type="ORF">S03H2_63827</name>
</gene>
<reference evidence="1" key="1">
    <citation type="journal article" date="2014" name="Front. Microbiol.">
        <title>High frequency of phylogenetically diverse reductive dehalogenase-homologous genes in deep subseafloor sedimentary metagenomes.</title>
        <authorList>
            <person name="Kawai M."/>
            <person name="Futagami T."/>
            <person name="Toyoda A."/>
            <person name="Takaki Y."/>
            <person name="Nishi S."/>
            <person name="Hori S."/>
            <person name="Arai W."/>
            <person name="Tsubouchi T."/>
            <person name="Morono Y."/>
            <person name="Uchiyama I."/>
            <person name="Ito T."/>
            <person name="Fujiyama A."/>
            <person name="Inagaki F."/>
            <person name="Takami H."/>
        </authorList>
    </citation>
    <scope>NUCLEOTIDE SEQUENCE</scope>
    <source>
        <strain evidence="1">Expedition CK06-06</strain>
    </source>
</reference>